<dbReference type="GO" id="GO:0005198">
    <property type="term" value="F:structural molecule activity"/>
    <property type="evidence" value="ECO:0007669"/>
    <property type="project" value="UniProtKB-UniRule"/>
</dbReference>
<dbReference type="SUPFAM" id="SSF64518">
    <property type="entry name" value="Phase 1 flagellin"/>
    <property type="match status" value="1"/>
</dbReference>
<keyword evidence="5 7" id="KW-0964">Secreted</keyword>
<evidence type="ECO:0000256" key="2">
    <source>
        <dbReference type="ARBA" id="ARBA00004613"/>
    </source>
</evidence>
<comment type="similarity">
    <text evidence="3 7">Belongs to the flagella basal body rod proteins family.</text>
</comment>
<reference evidence="10 11" key="1">
    <citation type="submission" date="2017-08" db="EMBL/GenBank/DDBJ databases">
        <title>Burning lignite coal seam in the remote Altai Mountains harbors a hydrogen-driven thermophilic microbial community.</title>
        <authorList>
            <person name="Kadnikov V.V."/>
            <person name="Mardanov A.V."/>
            <person name="Ivasenko D."/>
            <person name="Beletsky A.V."/>
            <person name="Karnachuk O.V."/>
            <person name="Ravin N.V."/>
        </authorList>
    </citation>
    <scope>NUCLEOTIDE SEQUENCE [LARGE SCALE GENOMIC DNA]</scope>
    <source>
        <strain evidence="10">AL31</strain>
    </source>
</reference>
<keyword evidence="10" id="KW-0969">Cilium</keyword>
<evidence type="ECO:0000259" key="9">
    <source>
        <dbReference type="Pfam" id="PF22638"/>
    </source>
</evidence>
<name>A0A2T5G470_9BACL</name>
<evidence type="ECO:0000256" key="3">
    <source>
        <dbReference type="ARBA" id="ARBA00009677"/>
    </source>
</evidence>
<dbReference type="PANTHER" id="PTHR30033:SF1">
    <property type="entry name" value="FLAGELLAR HOOK-ASSOCIATED PROTEIN 1"/>
    <property type="match status" value="1"/>
</dbReference>
<comment type="subcellular location">
    <subcellularLocation>
        <location evidence="1 7">Bacterial flagellum</location>
    </subcellularLocation>
    <subcellularLocation>
        <location evidence="2 7">Secreted</location>
    </subcellularLocation>
</comment>
<dbReference type="Proteomes" id="UP000244016">
    <property type="component" value="Unassembled WGS sequence"/>
</dbReference>
<evidence type="ECO:0000313" key="11">
    <source>
        <dbReference type="Proteomes" id="UP000244016"/>
    </source>
</evidence>
<dbReference type="GO" id="GO:0009424">
    <property type="term" value="C:bacterial-type flagellum hook"/>
    <property type="evidence" value="ECO:0007669"/>
    <property type="project" value="UniProtKB-UniRule"/>
</dbReference>
<dbReference type="PRINTS" id="PR01005">
    <property type="entry name" value="FLGHOOKAP1"/>
</dbReference>
<dbReference type="Pfam" id="PF06429">
    <property type="entry name" value="Flg_bbr_C"/>
    <property type="match status" value="1"/>
</dbReference>
<dbReference type="PANTHER" id="PTHR30033">
    <property type="entry name" value="FLAGELLAR HOOK-ASSOCIATED PROTEIN 1"/>
    <property type="match status" value="1"/>
</dbReference>
<organism evidence="10 11">
    <name type="scientific">Brockia lithotrophica</name>
    <dbReference type="NCBI Taxonomy" id="933949"/>
    <lineage>
        <taxon>Bacteria</taxon>
        <taxon>Bacillati</taxon>
        <taxon>Bacillota</taxon>
        <taxon>Bacilli</taxon>
        <taxon>Bacillales</taxon>
        <taxon>Bacillales Family X. Incertae Sedis</taxon>
        <taxon>Brockia</taxon>
    </lineage>
</organism>
<proteinExistence type="inferred from homology"/>
<dbReference type="InterPro" id="IPR002371">
    <property type="entry name" value="FlgK"/>
</dbReference>
<dbReference type="GO" id="GO:0005576">
    <property type="term" value="C:extracellular region"/>
    <property type="evidence" value="ECO:0007669"/>
    <property type="project" value="UniProtKB-SubCell"/>
</dbReference>
<protein>
    <recommendedName>
        <fullName evidence="4 7">Flagellar hook-associated protein 1</fullName>
        <shortName evidence="7">HAP1</shortName>
    </recommendedName>
</protein>
<feature type="domain" description="Flagellar hook-associated protein FlgK helical" evidence="9">
    <location>
        <begin position="114"/>
        <end position="356"/>
    </location>
</feature>
<accession>A0A2T5G470</accession>
<dbReference type="InterPro" id="IPR010930">
    <property type="entry name" value="Flg_bb/hook_C_dom"/>
</dbReference>
<dbReference type="AlphaFoldDB" id="A0A2T5G470"/>
<keyword evidence="6 7" id="KW-0975">Bacterial flagellum</keyword>
<evidence type="ECO:0000256" key="5">
    <source>
        <dbReference type="ARBA" id="ARBA00022525"/>
    </source>
</evidence>
<evidence type="ECO:0000256" key="1">
    <source>
        <dbReference type="ARBA" id="ARBA00004365"/>
    </source>
</evidence>
<dbReference type="Pfam" id="PF22638">
    <property type="entry name" value="FlgK_D1"/>
    <property type="match status" value="1"/>
</dbReference>
<comment type="caution">
    <text evidence="10">The sequence shown here is derived from an EMBL/GenBank/DDBJ whole genome shotgun (WGS) entry which is preliminary data.</text>
</comment>
<evidence type="ECO:0000256" key="6">
    <source>
        <dbReference type="ARBA" id="ARBA00023143"/>
    </source>
</evidence>
<evidence type="ECO:0000313" key="10">
    <source>
        <dbReference type="EMBL" id="PTQ50983.1"/>
    </source>
</evidence>
<evidence type="ECO:0000256" key="7">
    <source>
        <dbReference type="RuleBase" id="RU362065"/>
    </source>
</evidence>
<evidence type="ECO:0000259" key="8">
    <source>
        <dbReference type="Pfam" id="PF06429"/>
    </source>
</evidence>
<evidence type="ECO:0000256" key="4">
    <source>
        <dbReference type="ARBA" id="ARBA00016244"/>
    </source>
</evidence>
<feature type="domain" description="Flagellar basal-body/hook protein C-terminal" evidence="8">
    <location>
        <begin position="461"/>
        <end position="499"/>
    </location>
</feature>
<dbReference type="GO" id="GO:0044780">
    <property type="term" value="P:bacterial-type flagellum assembly"/>
    <property type="evidence" value="ECO:0007669"/>
    <property type="project" value="InterPro"/>
</dbReference>
<keyword evidence="10" id="KW-0282">Flagellum</keyword>
<dbReference type="NCBIfam" id="TIGR02492">
    <property type="entry name" value="flgK_ends"/>
    <property type="match status" value="1"/>
</dbReference>
<gene>
    <name evidence="7" type="primary">flgK</name>
    <name evidence="10" type="ORF">BLITH_1221</name>
</gene>
<dbReference type="EMBL" id="PEBW01000008">
    <property type="protein sequence ID" value="PTQ50983.1"/>
    <property type="molecule type" value="Genomic_DNA"/>
</dbReference>
<keyword evidence="10" id="KW-0966">Cell projection</keyword>
<sequence>MGEDFPGRGKDAMTSTFSGMEIALRGLTAARLSMGVVSHNVANAEVPGYSRQRVDLRAAAPWAYPGLGIGANPAQVGQGVEVRSISRVRDLLLDRQYRTEVGYRSAYDVRRTFLEKLETALADTEGSGLSLVLDRFFHAWQDLSLDAENLSVRQEVLGYAEQLVDLFHHVGDSFTALSQDARDLLRFRVEEVNALVREIADLNREIARITPHGYTPNDLYDERDRLLDRLAQLVDVEVEWADDGTVRVRFAGGIPLVEGGNSGILTVDGDKVYVTDARGVPFADAAGNSLPLRVGSSFAPGVLARGEIAEALHLLEDVLPAYAARYESLLRGLAEAVNAAHRSGFDLEGNPGEDFFVFAPPGSSGDLHAVFVNPRIADHPERIAAAREAGGAGDGRNARAIAELAERPIPFEAPDGTVAEMRVKDAYAAIFGELATDVQRSQLLAETKASIVRFIDERRQSASGVSLDEEMARLLSFQHMYTAAARALTAMDEAIDTVIHRLGLVGR</sequence>
<dbReference type="InterPro" id="IPR053927">
    <property type="entry name" value="FlgK_helical"/>
</dbReference>